<dbReference type="GO" id="GO:0004519">
    <property type="term" value="F:endonuclease activity"/>
    <property type="evidence" value="ECO:0007669"/>
    <property type="project" value="UniProtKB-KW"/>
</dbReference>
<dbReference type="Gene3D" id="3.20.20.150">
    <property type="entry name" value="Divalent-metal-dependent TIM barrel enzymes"/>
    <property type="match status" value="1"/>
</dbReference>
<feature type="region of interest" description="Disordered" evidence="7">
    <location>
        <begin position="216"/>
        <end position="263"/>
    </location>
</feature>
<reference evidence="9" key="1">
    <citation type="submission" date="2019-12" db="UniProtKB">
        <authorList>
            <consortium name="WormBaseParasite"/>
        </authorList>
    </citation>
    <scope>IDENTIFICATION</scope>
</reference>
<dbReference type="GO" id="GO:0006289">
    <property type="term" value="P:nucleotide-excision repair"/>
    <property type="evidence" value="ECO:0007669"/>
    <property type="project" value="InterPro"/>
</dbReference>
<name>A0A5S6QU72_TRIMR</name>
<dbReference type="AlphaFoldDB" id="A0A5S6QU72"/>
<protein>
    <submittedName>
        <fullName evidence="9">UV-endonuclease UvdE</fullName>
    </submittedName>
</protein>
<proteinExistence type="predicted"/>
<keyword evidence="6" id="KW-0234">DNA repair</keyword>
<dbReference type="GO" id="GO:0009411">
    <property type="term" value="P:response to UV"/>
    <property type="evidence" value="ECO:0007669"/>
    <property type="project" value="InterPro"/>
</dbReference>
<dbReference type="PANTHER" id="PTHR31290">
    <property type="entry name" value="UV-DAMAGE ENDONUCLEASE"/>
    <property type="match status" value="1"/>
</dbReference>
<accession>A0A5S6QU72</accession>
<dbReference type="InterPro" id="IPR004601">
    <property type="entry name" value="UvdE"/>
</dbReference>
<keyword evidence="2" id="KW-0255">Endonuclease</keyword>
<evidence type="ECO:0000256" key="5">
    <source>
        <dbReference type="ARBA" id="ARBA00022801"/>
    </source>
</evidence>
<dbReference type="SUPFAM" id="SSF51658">
    <property type="entry name" value="Xylose isomerase-like"/>
    <property type="match status" value="1"/>
</dbReference>
<evidence type="ECO:0000256" key="2">
    <source>
        <dbReference type="ARBA" id="ARBA00022759"/>
    </source>
</evidence>
<evidence type="ECO:0000313" key="8">
    <source>
        <dbReference type="Proteomes" id="UP000046395"/>
    </source>
</evidence>
<organism evidence="8 9">
    <name type="scientific">Trichuris muris</name>
    <name type="common">Mouse whipworm</name>
    <dbReference type="NCBI Taxonomy" id="70415"/>
    <lineage>
        <taxon>Eukaryota</taxon>
        <taxon>Metazoa</taxon>
        <taxon>Ecdysozoa</taxon>
        <taxon>Nematoda</taxon>
        <taxon>Enoplea</taxon>
        <taxon>Dorylaimia</taxon>
        <taxon>Trichinellida</taxon>
        <taxon>Trichuridae</taxon>
        <taxon>Trichuris</taxon>
    </lineage>
</organism>
<dbReference type="GO" id="GO:0016787">
    <property type="term" value="F:hydrolase activity"/>
    <property type="evidence" value="ECO:0007669"/>
    <property type="project" value="UniProtKB-KW"/>
</dbReference>
<keyword evidence="1" id="KW-0540">Nuclease</keyword>
<dbReference type="Pfam" id="PF03851">
    <property type="entry name" value="UvdE"/>
    <property type="match status" value="1"/>
</dbReference>
<keyword evidence="5" id="KW-0378">Hydrolase</keyword>
<evidence type="ECO:0000256" key="1">
    <source>
        <dbReference type="ARBA" id="ARBA00022722"/>
    </source>
</evidence>
<keyword evidence="4" id="KW-0228">DNA excision</keyword>
<sequence>MAIAELEYHAIIAELVNVDVINIHVGGVYNDKPTAMERFVANFSRLSKEVQDRLTLENDDKQYNPEDVLQLCHVLGVPFVYDVHHHRCTYGGPLPEEVITQTSMAAVSTWKNREPLFHISTPAFGWGSTNPRPHHQMIDYTDFPVCWKSFCVPFTLEVEAKAKEIAVLQLIDALINDGVVVRSAIAAVEESWDTIEIDTDSKYCRKRTRVKISKMSLGEVPPSPKPRTRTVPTHQVTGKRKPTTTNFPADQPSMKAIKKNNDK</sequence>
<keyword evidence="3" id="KW-0227">DNA damage</keyword>
<evidence type="ECO:0000256" key="4">
    <source>
        <dbReference type="ARBA" id="ARBA00022769"/>
    </source>
</evidence>
<evidence type="ECO:0000256" key="7">
    <source>
        <dbReference type="SAM" id="MobiDB-lite"/>
    </source>
</evidence>
<dbReference type="InterPro" id="IPR036237">
    <property type="entry name" value="Xyl_isomerase-like_sf"/>
</dbReference>
<dbReference type="PANTHER" id="PTHR31290:SF5">
    <property type="entry name" value="UV-DAMAGE ENDONUCLEASE"/>
    <property type="match status" value="1"/>
</dbReference>
<evidence type="ECO:0000313" key="9">
    <source>
        <dbReference type="WBParaSite" id="TMUE_2000010678.1"/>
    </source>
</evidence>
<evidence type="ECO:0000256" key="3">
    <source>
        <dbReference type="ARBA" id="ARBA00022763"/>
    </source>
</evidence>
<dbReference type="Proteomes" id="UP000046395">
    <property type="component" value="Unassembled WGS sequence"/>
</dbReference>
<keyword evidence="8" id="KW-1185">Reference proteome</keyword>
<dbReference type="WBParaSite" id="TMUE_2000010678.1">
    <property type="protein sequence ID" value="TMUE_2000010678.1"/>
    <property type="gene ID" value="WBGene00301055"/>
</dbReference>
<evidence type="ECO:0000256" key="6">
    <source>
        <dbReference type="ARBA" id="ARBA00023204"/>
    </source>
</evidence>